<reference evidence="3 4" key="1">
    <citation type="submission" date="2021-01" db="EMBL/GenBank/DDBJ databases">
        <title>Cercospora kikuchii MAFF 305040 whole genome shotgun sequence.</title>
        <authorList>
            <person name="Kashiwa T."/>
            <person name="Suzuki T."/>
        </authorList>
    </citation>
    <scope>NUCLEOTIDE SEQUENCE [LARGE SCALE GENOMIC DNA]</scope>
    <source>
        <strain evidence="3 4">MAFF 305040</strain>
    </source>
</reference>
<organism evidence="3 4">
    <name type="scientific">Cercospora kikuchii</name>
    <dbReference type="NCBI Taxonomy" id="84275"/>
    <lineage>
        <taxon>Eukaryota</taxon>
        <taxon>Fungi</taxon>
        <taxon>Dikarya</taxon>
        <taxon>Ascomycota</taxon>
        <taxon>Pezizomycotina</taxon>
        <taxon>Dothideomycetes</taxon>
        <taxon>Dothideomycetidae</taxon>
        <taxon>Mycosphaerellales</taxon>
        <taxon>Mycosphaerellaceae</taxon>
        <taxon>Cercospora</taxon>
    </lineage>
</organism>
<evidence type="ECO:0008006" key="5">
    <source>
        <dbReference type="Google" id="ProtNLM"/>
    </source>
</evidence>
<name>A0A9P3FB90_9PEZI</name>
<evidence type="ECO:0000256" key="2">
    <source>
        <dbReference type="SAM" id="SignalP"/>
    </source>
</evidence>
<keyword evidence="4" id="KW-1185">Reference proteome</keyword>
<evidence type="ECO:0000313" key="4">
    <source>
        <dbReference type="Proteomes" id="UP000825890"/>
    </source>
</evidence>
<dbReference type="GeneID" id="68289933"/>
<comment type="caution">
    <text evidence="3">The sequence shown here is derived from an EMBL/GenBank/DDBJ whole genome shotgun (WGS) entry which is preliminary data.</text>
</comment>
<dbReference type="EMBL" id="BOLY01000002">
    <property type="protein sequence ID" value="GIZ41041.1"/>
    <property type="molecule type" value="Genomic_DNA"/>
</dbReference>
<keyword evidence="2" id="KW-0732">Signal</keyword>
<dbReference type="AlphaFoldDB" id="A0A9P3FB90"/>
<feature type="chain" id="PRO_5040278747" description="Lysine-specific metallo-endopeptidase domain-containing protein" evidence="2">
    <location>
        <begin position="22"/>
        <end position="433"/>
    </location>
</feature>
<proteinExistence type="predicted"/>
<protein>
    <recommendedName>
        <fullName evidence="5">Lysine-specific metallo-endopeptidase domain-containing protein</fullName>
    </recommendedName>
</protein>
<feature type="compositionally biased region" description="Basic residues" evidence="1">
    <location>
        <begin position="418"/>
        <end position="427"/>
    </location>
</feature>
<feature type="region of interest" description="Disordered" evidence="1">
    <location>
        <begin position="408"/>
        <end position="433"/>
    </location>
</feature>
<feature type="signal peptide" evidence="2">
    <location>
        <begin position="1"/>
        <end position="21"/>
    </location>
</feature>
<evidence type="ECO:0000256" key="1">
    <source>
        <dbReference type="SAM" id="MobiDB-lite"/>
    </source>
</evidence>
<gene>
    <name evidence="3" type="ORF">CKM354_000435800</name>
</gene>
<sequence length="433" mass="49071">MKTQYWCTLLVSSLLPISALAKEPPLNKVFHVDLRDPSKYPSSCLPVADKLKTIWTQIHETMEYTVKSLKAEEYNKPKNIRTRRLLSAYFGILFKVVSDRDGYDYSEADAAREPILSSENEKLYVKQNFNDLHKIINKERSKDSSKPKIMCGAQSLEWQRADDYVKDKKGKPIPKDPKNPKGEKWKLKEWEVKHERPFDTNWYFWYTFGTEIGYIVVTHNGYPPASGVNAPWKLDPRTGKPSPCAEGKAGTTLTSLVRDKDDESAPWADPDWVILCPDSFTTRQLTLPSSAPSEGAGLNTMDIAALTFFHELFHVANIDMFDEDLIIPLPGKPLTEKTHFMKGVGPGLGARSCMVLSKYEMAKPANAWDDPLTTENAESYAWMAHTLWLSKKYDRDFSTGVCRKDSIGTSTQVAQSTRKARSTKSRRSVPTEV</sequence>
<evidence type="ECO:0000313" key="3">
    <source>
        <dbReference type="EMBL" id="GIZ41041.1"/>
    </source>
</evidence>
<accession>A0A9P3FB90</accession>
<dbReference type="Proteomes" id="UP000825890">
    <property type="component" value="Unassembled WGS sequence"/>
</dbReference>
<dbReference type="OrthoDB" id="3630346at2759"/>
<dbReference type="RefSeq" id="XP_044655528.1">
    <property type="nucleotide sequence ID" value="XM_044799593.1"/>
</dbReference>